<comment type="caution">
    <text evidence="3">The sequence shown here is derived from an EMBL/GenBank/DDBJ whole genome shotgun (WGS) entry which is preliminary data.</text>
</comment>
<dbReference type="SUPFAM" id="SSF53474">
    <property type="entry name" value="alpha/beta-Hydrolases"/>
    <property type="match status" value="1"/>
</dbReference>
<dbReference type="EMBL" id="JASJUS010000026">
    <property type="protein sequence ID" value="MDL2079716.1"/>
    <property type="molecule type" value="Genomic_DNA"/>
</dbReference>
<dbReference type="RefSeq" id="WP_285435233.1">
    <property type="nucleotide sequence ID" value="NZ_JASJUS010000026.1"/>
</dbReference>
<organism evidence="3 4">
    <name type="scientific">Streptomyces fuscus</name>
    <dbReference type="NCBI Taxonomy" id="3048495"/>
    <lineage>
        <taxon>Bacteria</taxon>
        <taxon>Bacillati</taxon>
        <taxon>Actinomycetota</taxon>
        <taxon>Actinomycetes</taxon>
        <taxon>Kitasatosporales</taxon>
        <taxon>Streptomycetaceae</taxon>
        <taxon>Streptomyces</taxon>
    </lineage>
</organism>
<feature type="region of interest" description="Disordered" evidence="1">
    <location>
        <begin position="266"/>
        <end position="290"/>
    </location>
</feature>
<reference evidence="3 4" key="1">
    <citation type="submission" date="2023-05" db="EMBL/GenBank/DDBJ databases">
        <title>Streptomyces fuscus sp. nov., a brown-black pigment producing actinomyces isolated from dry sand of Sea duck farm.</title>
        <authorList>
            <person name="Xie J."/>
            <person name="Shen N."/>
        </authorList>
    </citation>
    <scope>NUCLEOTIDE SEQUENCE [LARGE SCALE GENOMIC DNA]</scope>
    <source>
        <strain evidence="3 4">GXMU-J15</strain>
    </source>
</reference>
<evidence type="ECO:0000256" key="1">
    <source>
        <dbReference type="SAM" id="MobiDB-lite"/>
    </source>
</evidence>
<feature type="domain" description="T6SS Phospholipase effector Tle1-like catalytic" evidence="2">
    <location>
        <begin position="5"/>
        <end position="253"/>
    </location>
</feature>
<accession>A0ABT7J4B4</accession>
<evidence type="ECO:0000313" key="4">
    <source>
        <dbReference type="Proteomes" id="UP001241926"/>
    </source>
</evidence>
<protein>
    <submittedName>
        <fullName evidence="3">DUF2235 domain-containing protein</fullName>
    </submittedName>
</protein>
<sequence>MSDGKRLVVCCDGTWNTADQSSATNVTRVAVSIREQADQIVYYHAGVGTDRWMRLRGGAFGKGLSANVLDAYRFLVRTYKPGDTLYFFGFSRGAFTVRSLAGLVRNCGILRPEHIDMTQKAWAMYRSRSEKLKPNSAASALFRRTYAHETGIHFIGVWDTVGSLGIPGPKWLPRRGAFHDTELSSWVKGAFQALAIDEQRSVFRPTLWHQQPDAAMKGQELKQVWFAGVHKDVGGGYPERGLPDIALLWMIQQASRYGLEFGPREAESLETPPESSIFQVPPKPDSMGPKHNSRRGFYRLAPRYHRPIGQSVNDQGVLDGWEYVSQTAKDRYDQNASYRPPEGPPRLNEYLAQDDTRLEPVPLAVADALLDQPLP</sequence>
<dbReference type="Pfam" id="PF09994">
    <property type="entry name" value="T6SS_Tle1-like_cat"/>
    <property type="match status" value="1"/>
</dbReference>
<gene>
    <name evidence="3" type="ORF">QNN03_25050</name>
</gene>
<dbReference type="PANTHER" id="PTHR33840:SF1">
    <property type="entry name" value="TLE1 PHOSPHOLIPASE DOMAIN-CONTAINING PROTEIN"/>
    <property type="match status" value="1"/>
</dbReference>
<dbReference type="InterPro" id="IPR018712">
    <property type="entry name" value="Tle1-like_cat"/>
</dbReference>
<keyword evidence="4" id="KW-1185">Reference proteome</keyword>
<dbReference type="PANTHER" id="PTHR33840">
    <property type="match status" value="1"/>
</dbReference>
<dbReference type="InterPro" id="IPR029058">
    <property type="entry name" value="AB_hydrolase_fold"/>
</dbReference>
<evidence type="ECO:0000313" key="3">
    <source>
        <dbReference type="EMBL" id="MDL2079716.1"/>
    </source>
</evidence>
<proteinExistence type="predicted"/>
<evidence type="ECO:0000259" key="2">
    <source>
        <dbReference type="Pfam" id="PF09994"/>
    </source>
</evidence>
<dbReference type="Proteomes" id="UP001241926">
    <property type="component" value="Unassembled WGS sequence"/>
</dbReference>
<name>A0ABT7J4B4_9ACTN</name>